<gene>
    <name evidence="2" type="ORF">CYY_001984</name>
</gene>
<sequence length="175" mass="19628">MFYHCCQDINLKQSNKQLTNNNSTRFKMRFTAILCALLVTVALASAEVEHRRPTLPYQCGPYSCQTGEVCKIVAGQCRCVPSQQLVQDVTLTQKVIGTWYDGTTRKSYTQYDVIIQNNMNRNIKNIVIDTDATFKLRQPVSANLWNMVMLSNGDLILPSVQPSINAHAPTPLVSS</sequence>
<dbReference type="EMBL" id="AJWJ01000051">
    <property type="protein sequence ID" value="KAF2076727.1"/>
    <property type="molecule type" value="Genomic_DNA"/>
</dbReference>
<evidence type="ECO:0000259" key="1">
    <source>
        <dbReference type="SMART" id="SM01063"/>
    </source>
</evidence>
<dbReference type="GO" id="GO:0031012">
    <property type="term" value="C:extracellular matrix"/>
    <property type="evidence" value="ECO:0007669"/>
    <property type="project" value="TreeGrafter"/>
</dbReference>
<dbReference type="Proteomes" id="UP000695562">
    <property type="component" value="Unassembled WGS sequence"/>
</dbReference>
<dbReference type="Pfam" id="PF09478">
    <property type="entry name" value="CBM49"/>
    <property type="match status" value="1"/>
</dbReference>
<dbReference type="InterPro" id="IPR052879">
    <property type="entry name" value="Dd_Spore_Germination_Stalk"/>
</dbReference>
<dbReference type="SMART" id="SM01063">
    <property type="entry name" value="CBM49"/>
    <property type="match status" value="1"/>
</dbReference>
<evidence type="ECO:0000313" key="2">
    <source>
        <dbReference type="EMBL" id="KAF2076727.1"/>
    </source>
</evidence>
<name>A0A8J4V7D2_9MYCE</name>
<dbReference type="InterPro" id="IPR019028">
    <property type="entry name" value="CBM_49"/>
</dbReference>
<dbReference type="AlphaFoldDB" id="A0A8J4V7D2"/>
<feature type="domain" description="Carbohydrate binding" evidence="1">
    <location>
        <begin position="89"/>
        <end position="175"/>
    </location>
</feature>
<proteinExistence type="predicted"/>
<protein>
    <recommendedName>
        <fullName evidence="1">Carbohydrate binding domain-containing protein</fullName>
    </recommendedName>
</protein>
<dbReference type="GO" id="GO:0030198">
    <property type="term" value="P:extracellular matrix organization"/>
    <property type="evidence" value="ECO:0007669"/>
    <property type="project" value="TreeGrafter"/>
</dbReference>
<keyword evidence="3" id="KW-1185">Reference proteome</keyword>
<comment type="caution">
    <text evidence="2">The sequence shown here is derived from an EMBL/GenBank/DDBJ whole genome shotgun (WGS) entry which is preliminary data.</text>
</comment>
<dbReference type="GO" id="GO:0005201">
    <property type="term" value="F:extracellular matrix structural constituent"/>
    <property type="evidence" value="ECO:0007669"/>
    <property type="project" value="TreeGrafter"/>
</dbReference>
<organism evidence="2 3">
    <name type="scientific">Polysphondylium violaceum</name>
    <dbReference type="NCBI Taxonomy" id="133409"/>
    <lineage>
        <taxon>Eukaryota</taxon>
        <taxon>Amoebozoa</taxon>
        <taxon>Evosea</taxon>
        <taxon>Eumycetozoa</taxon>
        <taxon>Dictyostelia</taxon>
        <taxon>Dictyosteliales</taxon>
        <taxon>Dictyosteliaceae</taxon>
        <taxon>Polysphondylium</taxon>
    </lineage>
</organism>
<dbReference type="GO" id="GO:0030246">
    <property type="term" value="F:carbohydrate binding"/>
    <property type="evidence" value="ECO:0007669"/>
    <property type="project" value="InterPro"/>
</dbReference>
<evidence type="ECO:0000313" key="3">
    <source>
        <dbReference type="Proteomes" id="UP000695562"/>
    </source>
</evidence>
<dbReference type="OrthoDB" id="19156at2759"/>
<accession>A0A8J4V7D2</accession>
<reference evidence="2" key="1">
    <citation type="submission" date="2020-01" db="EMBL/GenBank/DDBJ databases">
        <title>Development of genomics and gene disruption for Polysphondylium violaceum indicates a role for the polyketide synthase stlB in stalk morphogenesis.</title>
        <authorList>
            <person name="Narita B."/>
            <person name="Kawabe Y."/>
            <person name="Kin K."/>
            <person name="Saito T."/>
            <person name="Gibbs R."/>
            <person name="Kuspa A."/>
            <person name="Muzny D."/>
            <person name="Queller D."/>
            <person name="Richards S."/>
            <person name="Strassman J."/>
            <person name="Sucgang R."/>
            <person name="Worley K."/>
            <person name="Schaap P."/>
        </authorList>
    </citation>
    <scope>NUCLEOTIDE SEQUENCE</scope>
    <source>
        <strain evidence="2">QSvi11</strain>
    </source>
</reference>
<dbReference type="PANTHER" id="PTHR33239">
    <property type="entry name" value="CELLULOSE-BINDING DOMAIN-CONTAINING PROTEIN-RELATED"/>
    <property type="match status" value="1"/>
</dbReference>